<dbReference type="GO" id="GO:0003712">
    <property type="term" value="F:transcription coregulator activity"/>
    <property type="evidence" value="ECO:0007669"/>
    <property type="project" value="TreeGrafter"/>
</dbReference>
<evidence type="ECO:0000313" key="9">
    <source>
        <dbReference type="EMBL" id="LAC25323.1"/>
    </source>
</evidence>
<organism evidence="9">
    <name type="scientific">Hirondellea gigas</name>
    <dbReference type="NCBI Taxonomy" id="1518452"/>
    <lineage>
        <taxon>Eukaryota</taxon>
        <taxon>Metazoa</taxon>
        <taxon>Ecdysozoa</taxon>
        <taxon>Arthropoda</taxon>
        <taxon>Crustacea</taxon>
        <taxon>Multicrustacea</taxon>
        <taxon>Malacostraca</taxon>
        <taxon>Eumalacostraca</taxon>
        <taxon>Peracarida</taxon>
        <taxon>Amphipoda</taxon>
        <taxon>Amphilochidea</taxon>
        <taxon>Lysianassida</taxon>
        <taxon>Lysianassidira</taxon>
        <taxon>Lysianassoidea</taxon>
        <taxon>Lysianassidae</taxon>
        <taxon>Hirondellea</taxon>
    </lineage>
</organism>
<dbReference type="EMBL" id="IACT01006186">
    <property type="protein sequence ID" value="LAC25323.1"/>
    <property type="molecule type" value="mRNA"/>
</dbReference>
<reference evidence="9" key="1">
    <citation type="submission" date="2017-11" db="EMBL/GenBank/DDBJ databases">
        <title>The sensing device of the deep-sea amphipod.</title>
        <authorList>
            <person name="Kobayashi H."/>
            <person name="Nagahama T."/>
            <person name="Arai W."/>
            <person name="Sasagawa Y."/>
            <person name="Umeda M."/>
            <person name="Hayashi T."/>
            <person name="Nikaido I."/>
            <person name="Watanabe H."/>
            <person name="Oguri K."/>
            <person name="Kitazato H."/>
            <person name="Fujioka K."/>
            <person name="Kido Y."/>
            <person name="Takami H."/>
        </authorList>
    </citation>
    <scope>NUCLEOTIDE SEQUENCE</scope>
    <source>
        <tissue evidence="9">Whole body</tissue>
    </source>
</reference>
<evidence type="ECO:0000256" key="4">
    <source>
        <dbReference type="ARBA" id="ARBA00023015"/>
    </source>
</evidence>
<accession>A0A6A7G5M8</accession>
<comment type="subcellular location">
    <subcellularLocation>
        <location evidence="1">Nucleus</location>
    </subcellularLocation>
</comment>
<evidence type="ECO:0000256" key="1">
    <source>
        <dbReference type="ARBA" id="ARBA00004123"/>
    </source>
</evidence>
<comment type="similarity">
    <text evidence="2">Belongs to the Mediator complex subunit 24 family.</text>
</comment>
<keyword evidence="6" id="KW-0804">Transcription</keyword>
<evidence type="ECO:0000256" key="7">
    <source>
        <dbReference type="ARBA" id="ARBA00023242"/>
    </source>
</evidence>
<keyword evidence="4" id="KW-0805">Transcription regulation</keyword>
<proteinExistence type="evidence at transcript level"/>
<dbReference type="PANTHER" id="PTHR12898">
    <property type="entry name" value="MEDIATOR OF RNA POLYMERASE II TRANSCRIPTION SUBUNIT 24"/>
    <property type="match status" value="1"/>
</dbReference>
<keyword evidence="7" id="KW-0539">Nucleus</keyword>
<evidence type="ECO:0000256" key="2">
    <source>
        <dbReference type="ARBA" id="ARBA00007864"/>
    </source>
</evidence>
<dbReference type="Pfam" id="PF11277">
    <property type="entry name" value="Med24_N"/>
    <property type="match status" value="1"/>
</dbReference>
<evidence type="ECO:0000256" key="8">
    <source>
        <dbReference type="ARBA" id="ARBA00031960"/>
    </source>
</evidence>
<dbReference type="AlphaFoldDB" id="A0A6A7G5M8"/>
<dbReference type="InterPro" id="IPR021429">
    <property type="entry name" value="Mediator_Med24"/>
</dbReference>
<evidence type="ECO:0000256" key="5">
    <source>
        <dbReference type="ARBA" id="ARBA00023159"/>
    </source>
</evidence>
<keyword evidence="5" id="KW-0010">Activator</keyword>
<protein>
    <recommendedName>
        <fullName evidence="3">Mediator of RNA polymerase II transcription subunit 24</fullName>
    </recommendedName>
    <alternativeName>
        <fullName evidence="8">Mediator complex subunit 24</fullName>
    </alternativeName>
</protein>
<dbReference type="PANTHER" id="PTHR12898:SF1">
    <property type="entry name" value="MEDIATOR OF RNA POLYMERASE II TRANSCRIPTION SUBUNIT 24"/>
    <property type="match status" value="1"/>
</dbReference>
<evidence type="ECO:0000256" key="6">
    <source>
        <dbReference type="ARBA" id="ARBA00023163"/>
    </source>
</evidence>
<name>A0A6A7G5M8_9CRUS</name>
<sequence>MVLESVGSSKASKIRLLLVRAWRERWSDMQWGIHIKTVLPRYISGDIYHMSDCILQQALMGPLPNQLILSYLRHSLAAHLVSYGAFIDSISKYESLNKVHCVRALLKLLSDVEEKITCRGKPEDCLALATSLVAGVRWLLRVILFAAGRVTVSDQLENLKKAVKVLQDYVQSSFLIGMLHIARLEDPSVWSQLLVSVAELETKTSTVSAFAVFKDTLPKIFQELRSTNIVRITEQSAKYDPTVTPICYGLHARILVEAVMHSTQNSQLLASQILLYQQLKVITEKDLYLELLVSCFLGLGSEEQFPHQNLHWVGFTFIKVPSIIQHIHSSLHGSASSPTPSDSLLTAVQQLATRTCLLDVADHRMNCNCLEYLLHELILRTSLLRESDASDVLTIRQEDPDAVCIGASAAKDGATAQMAVPNLILRAQTTVLSILKTLSNKNQESVLPVMNLLISGKSRDLLLTAAAASGKLFIYAQKFVKFNQQSLEPQPGETEQMAKSRALMFDITFLLLCHIAQVYGIDVVVGEESETFVENWMRRHMPEKGRVKMIASHGRTDNSGLIDVMQQVNAQDMLTKYGQAYWSNVCKAAPQIMQTVTSQVIHESASLQDATDLLDRMCSHLCSLPICFTAWTCSYLHEVSGAHATKVDALLNHLQNKLASQEPKLTLGSFKDRSMLMSQIVDNMIMITREPNILPKKHENDSSSCGFFSSLISDMQGSDIDDMDTNSGDNELSGQLIEVWNQVFRNSGLLSHSGLRSFQRLLRLGGHKWFVSALIERGMSMVFKADLNRAMDIIYGVFQIDIQQCCTSLLVHTFPYYLDEPGSLVLCSYRRIGALACLTVQILVAAWAASLSLTQQGMAAVSPSHVNTNTGGWPSRKRSFSIMSGEVAEDQLLKQIGILQVDPSSIRGLSSSSVSIMVAMQTLLIKLCRVVPKGVVSPVSELVVSLLEQFVVAPSIVAPLLTLLPSNLLPILVALHPPSTFTPCHLLALALPVPHSSFPSPLAPAQESAARRAAAKLLCTHRNFVHAALSVDMD</sequence>
<dbReference type="GO" id="GO:0060261">
    <property type="term" value="P:positive regulation of transcription initiation by RNA polymerase II"/>
    <property type="evidence" value="ECO:0007669"/>
    <property type="project" value="TreeGrafter"/>
</dbReference>
<evidence type="ECO:0000256" key="3">
    <source>
        <dbReference type="ARBA" id="ARBA00019693"/>
    </source>
</evidence>
<dbReference type="GO" id="GO:0016592">
    <property type="term" value="C:mediator complex"/>
    <property type="evidence" value="ECO:0007669"/>
    <property type="project" value="InterPro"/>
</dbReference>